<comment type="caution">
    <text evidence="5">The sequence shown here is derived from an EMBL/GenBank/DDBJ whole genome shotgun (WGS) entry which is preliminary data.</text>
</comment>
<dbReference type="Proteomes" id="UP000603200">
    <property type="component" value="Unassembled WGS sequence"/>
</dbReference>
<keyword evidence="2" id="KW-1133">Transmembrane helix</keyword>
<evidence type="ECO:0000313" key="6">
    <source>
        <dbReference type="Proteomes" id="UP000603200"/>
    </source>
</evidence>
<organism evidence="5 6">
    <name type="scientific">Winogradskya humida</name>
    <dbReference type="NCBI Taxonomy" id="113566"/>
    <lineage>
        <taxon>Bacteria</taxon>
        <taxon>Bacillati</taxon>
        <taxon>Actinomycetota</taxon>
        <taxon>Actinomycetes</taxon>
        <taxon>Micromonosporales</taxon>
        <taxon>Micromonosporaceae</taxon>
        <taxon>Winogradskya</taxon>
    </lineage>
</organism>
<feature type="transmembrane region" description="Helical" evidence="2">
    <location>
        <begin position="287"/>
        <end position="305"/>
    </location>
</feature>
<evidence type="ECO:0000259" key="4">
    <source>
        <dbReference type="Pfam" id="PF14258"/>
    </source>
</evidence>
<protein>
    <recommendedName>
        <fullName evidence="4">DUF4350 domain-containing protein</fullName>
    </recommendedName>
</protein>
<evidence type="ECO:0000256" key="3">
    <source>
        <dbReference type="SAM" id="SignalP"/>
    </source>
</evidence>
<sequence length="424" mass="44896">MPFALVLVLVALTVIVHAVQQPDPTDASFLSPTSTAGDGARRLADDLTRDGVRIDVRSTSPEAIEAVGDGDAVTLLVTTPELVNPYYLERLALLPPRVRVVLVAPGAGEVYAAGLDVVVTGPRWTAAAPQPGCTEDFAQAGPAATLRWRYDTGDFRSEPVRCYSDSVVEVKNLTMVGAADPFRNDRADEYGNRALAVSLLSRYGRLIWLDLHEREKAPPEPTAPTAEPDPAEPTPDPDSTEPWDDDPSNDNGEPAPATEDPSGQPAEQSDDGGGVAGSPLAQAFPPAVWATLALLLLAGIALALASARRLGTPVAEPLPVQVRAAETVRGLGGLYRRARARGTSLATVQAAARTRLMVHFGMPADSTVDEVAHRVATQTGLQENEVRHLLGGGVEDSDEELARAASDVQRLVRTVISNERGDLT</sequence>
<name>A0ABQ3ZGP9_9ACTN</name>
<feature type="compositionally biased region" description="Acidic residues" evidence="1">
    <location>
        <begin position="238"/>
        <end position="248"/>
    </location>
</feature>
<dbReference type="InterPro" id="IPR025646">
    <property type="entry name" value="DUF4350"/>
</dbReference>
<feature type="domain" description="DUF4350" evidence="4">
    <location>
        <begin position="33"/>
        <end position="200"/>
    </location>
</feature>
<evidence type="ECO:0000256" key="2">
    <source>
        <dbReference type="SAM" id="Phobius"/>
    </source>
</evidence>
<dbReference type="Pfam" id="PF14258">
    <property type="entry name" value="DUF4350"/>
    <property type="match status" value="1"/>
</dbReference>
<feature type="chain" id="PRO_5045357089" description="DUF4350 domain-containing protein" evidence="3">
    <location>
        <begin position="19"/>
        <end position="424"/>
    </location>
</feature>
<feature type="signal peptide" evidence="3">
    <location>
        <begin position="1"/>
        <end position="18"/>
    </location>
</feature>
<reference evidence="5 6" key="1">
    <citation type="submission" date="2021-01" db="EMBL/GenBank/DDBJ databases">
        <title>Whole genome shotgun sequence of Actinoplanes humidus NBRC 14915.</title>
        <authorList>
            <person name="Komaki H."/>
            <person name="Tamura T."/>
        </authorList>
    </citation>
    <scope>NUCLEOTIDE SEQUENCE [LARGE SCALE GENOMIC DNA]</scope>
    <source>
        <strain evidence="5 6">NBRC 14915</strain>
    </source>
</reference>
<dbReference type="EMBL" id="BOMN01000012">
    <property type="protein sequence ID" value="GIE17745.1"/>
    <property type="molecule type" value="Genomic_DNA"/>
</dbReference>
<evidence type="ECO:0000313" key="5">
    <source>
        <dbReference type="EMBL" id="GIE17745.1"/>
    </source>
</evidence>
<accession>A0ABQ3ZGP9</accession>
<feature type="region of interest" description="Disordered" evidence="1">
    <location>
        <begin position="214"/>
        <end position="278"/>
    </location>
</feature>
<keyword evidence="2" id="KW-0812">Transmembrane</keyword>
<keyword evidence="3" id="KW-0732">Signal</keyword>
<evidence type="ECO:0000256" key="1">
    <source>
        <dbReference type="SAM" id="MobiDB-lite"/>
    </source>
</evidence>
<keyword evidence="2" id="KW-0472">Membrane</keyword>
<proteinExistence type="predicted"/>
<gene>
    <name evidence="5" type="ORF">Ahu01nite_008470</name>
</gene>
<keyword evidence="6" id="KW-1185">Reference proteome</keyword>